<dbReference type="HAMAP" id="MF_00213">
    <property type="entry name" value="HypA_HybF"/>
    <property type="match status" value="1"/>
</dbReference>
<dbReference type="OrthoDB" id="288014at2"/>
<evidence type="ECO:0000313" key="7">
    <source>
        <dbReference type="Proteomes" id="UP000236724"/>
    </source>
</evidence>
<sequence>MHELAICQALIQQLETISRAHQQATIAVVHLQMGPLSGVVPALLADAFPIASAGTSAQDALLKITEGPLRVRCSTCGAETDARINKLICGACGDWHTTLISGDELLLERVELDVDDS</sequence>
<organism evidence="6 7">
    <name type="scientific">Candidatus Venteria ishoeyi</name>
    <dbReference type="NCBI Taxonomy" id="1899563"/>
    <lineage>
        <taxon>Bacteria</taxon>
        <taxon>Pseudomonadati</taxon>
        <taxon>Pseudomonadota</taxon>
        <taxon>Gammaproteobacteria</taxon>
        <taxon>Thiotrichales</taxon>
        <taxon>Thiotrichaceae</taxon>
        <taxon>Venteria</taxon>
    </lineage>
</organism>
<feature type="binding site" evidence="5">
    <location>
        <position position="73"/>
    </location>
    <ligand>
        <name>Zn(2+)</name>
        <dbReference type="ChEBI" id="CHEBI:29105"/>
    </ligand>
</feature>
<reference evidence="6 7" key="1">
    <citation type="submission" date="2016-10" db="EMBL/GenBank/DDBJ databases">
        <authorList>
            <person name="de Groot N.N."/>
        </authorList>
    </citation>
    <scope>NUCLEOTIDE SEQUENCE [LARGE SCALE GENOMIC DNA]</scope>
    <source>
        <strain evidence="6">MBHS1</strain>
    </source>
</reference>
<dbReference type="PIRSF" id="PIRSF004761">
    <property type="entry name" value="Hydrgn_mat_HypA"/>
    <property type="match status" value="1"/>
</dbReference>
<evidence type="ECO:0000256" key="1">
    <source>
        <dbReference type="ARBA" id="ARBA00010748"/>
    </source>
</evidence>
<feature type="binding site" evidence="5">
    <location>
        <position position="92"/>
    </location>
    <ligand>
        <name>Zn(2+)</name>
        <dbReference type="ChEBI" id="CHEBI:29105"/>
    </ligand>
</feature>
<comment type="function">
    <text evidence="5">Involved in the maturation of [NiFe] hydrogenases. Required for nickel insertion into the metal center of the hydrogenase.</text>
</comment>
<feature type="binding site" evidence="5">
    <location>
        <position position="2"/>
    </location>
    <ligand>
        <name>Ni(2+)</name>
        <dbReference type="ChEBI" id="CHEBI:49786"/>
    </ligand>
</feature>
<dbReference type="Pfam" id="PF01155">
    <property type="entry name" value="HypA"/>
    <property type="match status" value="1"/>
</dbReference>
<dbReference type="Proteomes" id="UP000236724">
    <property type="component" value="Unassembled WGS sequence"/>
</dbReference>
<dbReference type="AlphaFoldDB" id="A0A1H6F8H9"/>
<dbReference type="PROSITE" id="PS01249">
    <property type="entry name" value="HYPA"/>
    <property type="match status" value="1"/>
</dbReference>
<dbReference type="GO" id="GO:0008270">
    <property type="term" value="F:zinc ion binding"/>
    <property type="evidence" value="ECO:0007669"/>
    <property type="project" value="UniProtKB-UniRule"/>
</dbReference>
<comment type="similarity">
    <text evidence="1 5">Belongs to the HypA/HybF family.</text>
</comment>
<feature type="binding site" evidence="5">
    <location>
        <position position="76"/>
    </location>
    <ligand>
        <name>Zn(2+)</name>
        <dbReference type="ChEBI" id="CHEBI:29105"/>
    </ligand>
</feature>
<evidence type="ECO:0000256" key="3">
    <source>
        <dbReference type="ARBA" id="ARBA00022723"/>
    </source>
</evidence>
<feature type="binding site" evidence="5">
    <location>
        <position position="89"/>
    </location>
    <ligand>
        <name>Zn(2+)</name>
        <dbReference type="ChEBI" id="CHEBI:29105"/>
    </ligand>
</feature>
<dbReference type="InterPro" id="IPR000688">
    <property type="entry name" value="HypA/HybF"/>
</dbReference>
<proteinExistence type="inferred from homology"/>
<name>A0A1H6F8H9_9GAMM</name>
<gene>
    <name evidence="5" type="primary">hypA</name>
    <name evidence="6" type="ORF">MBHS_02299</name>
</gene>
<dbReference type="GO" id="GO:0016151">
    <property type="term" value="F:nickel cation binding"/>
    <property type="evidence" value="ECO:0007669"/>
    <property type="project" value="UniProtKB-UniRule"/>
</dbReference>
<evidence type="ECO:0000256" key="4">
    <source>
        <dbReference type="ARBA" id="ARBA00022833"/>
    </source>
</evidence>
<keyword evidence="2 5" id="KW-0533">Nickel</keyword>
<keyword evidence="3 5" id="KW-0479">Metal-binding</keyword>
<evidence type="ECO:0000256" key="5">
    <source>
        <dbReference type="HAMAP-Rule" id="MF_00213"/>
    </source>
</evidence>
<dbReference type="EMBL" id="FMSV02000492">
    <property type="protein sequence ID" value="SEH06437.1"/>
    <property type="molecule type" value="Genomic_DNA"/>
</dbReference>
<dbReference type="RefSeq" id="WP_103920221.1">
    <property type="nucleotide sequence ID" value="NZ_FMSV02000492.1"/>
</dbReference>
<dbReference type="GO" id="GO:0051604">
    <property type="term" value="P:protein maturation"/>
    <property type="evidence" value="ECO:0007669"/>
    <property type="project" value="InterPro"/>
</dbReference>
<evidence type="ECO:0000313" key="6">
    <source>
        <dbReference type="EMBL" id="SEH06437.1"/>
    </source>
</evidence>
<protein>
    <recommendedName>
        <fullName evidence="5">Hydrogenase maturation factor HypA</fullName>
    </recommendedName>
</protein>
<keyword evidence="4 5" id="KW-0862">Zinc</keyword>
<dbReference type="InterPro" id="IPR020538">
    <property type="entry name" value="Hydgase_Ni_incorp_HypA/HybF_CS"/>
</dbReference>
<dbReference type="PANTHER" id="PTHR34535:SF3">
    <property type="entry name" value="HYDROGENASE MATURATION FACTOR HYPA"/>
    <property type="match status" value="1"/>
</dbReference>
<dbReference type="PANTHER" id="PTHR34535">
    <property type="entry name" value="HYDROGENASE MATURATION FACTOR HYPA"/>
    <property type="match status" value="1"/>
</dbReference>
<evidence type="ECO:0000256" key="2">
    <source>
        <dbReference type="ARBA" id="ARBA00022596"/>
    </source>
</evidence>
<dbReference type="Gene3D" id="3.30.2320.80">
    <property type="match status" value="1"/>
</dbReference>
<accession>A0A1H6F8H9</accession>
<keyword evidence="7" id="KW-1185">Reference proteome</keyword>